<dbReference type="Pfam" id="PF12838">
    <property type="entry name" value="Fer4_7"/>
    <property type="match status" value="2"/>
</dbReference>
<dbReference type="PROSITE" id="PS51379">
    <property type="entry name" value="4FE4S_FER_2"/>
    <property type="match status" value="6"/>
</dbReference>
<dbReference type="InterPro" id="IPR017900">
    <property type="entry name" value="4Fe4S_Fe_S_CS"/>
</dbReference>
<dbReference type="SUPFAM" id="SSF54862">
    <property type="entry name" value="4Fe-4S ferredoxins"/>
    <property type="match status" value="2"/>
</dbReference>
<dbReference type="AlphaFoldDB" id="A0A162FI42"/>
<feature type="domain" description="4Fe-4S ferredoxin-type" evidence="1">
    <location>
        <begin position="78"/>
        <end position="109"/>
    </location>
</feature>
<dbReference type="PANTHER" id="PTHR43122:SF1">
    <property type="entry name" value="IRON-SULFUR-BINDING PROTEIN"/>
    <property type="match status" value="1"/>
</dbReference>
<dbReference type="PANTHER" id="PTHR43122">
    <property type="entry name" value="FERREDOXIN SUBUNIT OF PYRUVATE:FLAVODOXIN OXIDOREDUCTASE-RELATED"/>
    <property type="match status" value="1"/>
</dbReference>
<evidence type="ECO:0000313" key="2">
    <source>
        <dbReference type="EMBL" id="KZX13365.1"/>
    </source>
</evidence>
<comment type="caution">
    <text evidence="2">The sequence shown here is derived from an EMBL/GenBank/DDBJ whole genome shotgun (WGS) entry which is preliminary data.</text>
</comment>
<dbReference type="STRING" id="66851.MBORA_06630"/>
<sequence>MASLIWYIYNFAKKAWLDAFANATTGPEILNKPDRFRDFPKVYEDYCIGCGACTVSCPSPGAIKIIRTKDDESSEGKTYPIIYPEACIRCGFCAEVCPTTPKTLECGENHLLMPEFNIIPSKRQYIIDDYLCIKCKKCMKKCPVDAISMVNDKLVVDQLKCISCGDCLDVCKVNGAMKAVFVDNLQDQKEIILLTVNYLEEFINNQTSDLRSLEKNNLLQYDISIDEIWDEAMQIIPDDEVVLEIITNAVNRLKIRIIDWDEDLCKKCQLCVPECPTGCITFDEEKDTIVRDVDKCLRCSICYQTCPFSVIKYFIAKFSIEDGETIHVTVKASNLNEDIVE</sequence>
<feature type="domain" description="4Fe-4S ferredoxin-type" evidence="1">
    <location>
        <begin position="287"/>
        <end position="316"/>
    </location>
</feature>
<dbReference type="RefSeq" id="WP_042693080.1">
    <property type="nucleotide sequence ID" value="NZ_CABMAB010000018.1"/>
</dbReference>
<dbReference type="InterPro" id="IPR017896">
    <property type="entry name" value="4Fe4S_Fe-S-bd"/>
</dbReference>
<reference evidence="3" key="1">
    <citation type="journal article" date="2016" name="Genome Announc.">
        <title>Draft Genome Sequences of Methanobrevibacter curvatus DSM11111, Methanobrevibacter cuticularis DSM11139, Methanobrevibacter filiformis DSM11501, and Methanobrevibacter oralis DSM7256.</title>
        <authorList>
            <person name="Poehlein A."/>
            <person name="Seedorf H."/>
        </authorList>
    </citation>
    <scope>NUCLEOTIDE SEQUENCE [LARGE SCALE GENOMIC DNA]</scope>
    <source>
        <strain evidence="3">DSM 7256 / JCM 30027 / ZR</strain>
    </source>
</reference>
<gene>
    <name evidence="2" type="ORF">MBORA_06630</name>
</gene>
<dbReference type="PROSITE" id="PS00198">
    <property type="entry name" value="4FE4S_FER_1"/>
    <property type="match status" value="4"/>
</dbReference>
<feature type="domain" description="4Fe-4S ferredoxin-type" evidence="1">
    <location>
        <begin position="38"/>
        <end position="68"/>
    </location>
</feature>
<keyword evidence="3" id="KW-1185">Reference proteome</keyword>
<protein>
    <submittedName>
        <fullName evidence="2">Ferredoxin</fullName>
    </submittedName>
</protein>
<accession>A0A162FI42</accession>
<evidence type="ECO:0000313" key="3">
    <source>
        <dbReference type="Proteomes" id="UP000077428"/>
    </source>
</evidence>
<proteinExistence type="predicted"/>
<dbReference type="Gene3D" id="3.30.70.20">
    <property type="match status" value="3"/>
</dbReference>
<feature type="domain" description="4Fe-4S ferredoxin-type" evidence="1">
    <location>
        <begin position="123"/>
        <end position="152"/>
    </location>
</feature>
<feature type="domain" description="4Fe-4S ferredoxin-type" evidence="1">
    <location>
        <begin position="153"/>
        <end position="182"/>
    </location>
</feature>
<dbReference type="PATRIC" id="fig|66851.6.peg.730"/>
<dbReference type="Proteomes" id="UP000077428">
    <property type="component" value="Unassembled WGS sequence"/>
</dbReference>
<dbReference type="Pfam" id="PF13237">
    <property type="entry name" value="Fer4_10"/>
    <property type="match status" value="1"/>
</dbReference>
<organism evidence="2 3">
    <name type="scientific">Methanobrevibacter oralis</name>
    <dbReference type="NCBI Taxonomy" id="66851"/>
    <lineage>
        <taxon>Archaea</taxon>
        <taxon>Methanobacteriati</taxon>
        <taxon>Methanobacteriota</taxon>
        <taxon>Methanomada group</taxon>
        <taxon>Methanobacteria</taxon>
        <taxon>Methanobacteriales</taxon>
        <taxon>Methanobacteriaceae</taxon>
        <taxon>Methanobrevibacter</taxon>
    </lineage>
</organism>
<dbReference type="GO" id="GO:0016491">
    <property type="term" value="F:oxidoreductase activity"/>
    <property type="evidence" value="ECO:0007669"/>
    <property type="project" value="UniProtKB-ARBA"/>
</dbReference>
<evidence type="ECO:0000259" key="1">
    <source>
        <dbReference type="PROSITE" id="PS51379"/>
    </source>
</evidence>
<dbReference type="EMBL" id="LWMU01000051">
    <property type="protein sequence ID" value="KZX13365.1"/>
    <property type="molecule type" value="Genomic_DNA"/>
</dbReference>
<feature type="domain" description="4Fe-4S ferredoxin-type" evidence="1">
    <location>
        <begin position="256"/>
        <end position="285"/>
    </location>
</feature>
<name>A0A162FI42_METOA</name>
<dbReference type="OrthoDB" id="23478at2157"/>